<protein>
    <submittedName>
        <fullName evidence="5">Beta-barrel porin 2</fullName>
    </submittedName>
    <submittedName>
        <fullName evidence="4">Exopolysaccharide biosynthesis operon protein EpsL</fullName>
    </submittedName>
</protein>
<evidence type="ECO:0000256" key="2">
    <source>
        <dbReference type="ARBA" id="ARBA00023136"/>
    </source>
</evidence>
<reference evidence="4 6" key="1">
    <citation type="submission" date="2018-06" db="EMBL/GenBank/DDBJ databases">
        <authorList>
            <consortium name="Pathogen Informatics"/>
            <person name="Doyle S."/>
        </authorList>
    </citation>
    <scope>NUCLEOTIDE SEQUENCE [LARGE SCALE GENOMIC DNA]</scope>
    <source>
        <strain evidence="4 6">NCTC11159</strain>
    </source>
</reference>
<evidence type="ECO:0000256" key="1">
    <source>
        <dbReference type="ARBA" id="ARBA00004442"/>
    </source>
</evidence>
<keyword evidence="2" id="KW-0472">Membrane</keyword>
<dbReference type="EMBL" id="UGHR01000004">
    <property type="protein sequence ID" value="STR45518.1"/>
    <property type="molecule type" value="Genomic_DNA"/>
</dbReference>
<dbReference type="Gene3D" id="2.40.170.20">
    <property type="entry name" value="TonB-dependent receptor, beta-barrel domain"/>
    <property type="match status" value="1"/>
</dbReference>
<evidence type="ECO:0000313" key="4">
    <source>
        <dbReference type="EMBL" id="STR45518.1"/>
    </source>
</evidence>
<sequence length="390" mass="43983">MWFRVCLLGLCSLDYAQAAYGPEDTLKLNANLASQFDSNLFKLDENSENTQTRRNGHKADLNLETKVSGRLDLKLSRQLLHLNADVSQINYHHFSELNHQEWNAGLAWDWFIGSRFSGQLSATTANKMSSFEDNLLGGEGNSALDMQRQNSIAWQGVLQLKSTIAIIASAGISTEEHDLKKYIDAKNNTASLGLRYQTAKGNYISIRHGWRKYSYDIDLPFRAGFTEQTSSIDLGYSPSYKLMLSTSVGLSRWVSAFNDQSQNTPQWDLGLTWQATNKTTLKLGYGQSFSEFTSGAGRNLDQHINVTAKWLMTEKVDWNIEANRRERSFEVASGNVQASENTNSLRLGLNYKALQPLTISGYAQAEQRNSEVINSNYKDYQLGLNVRFDY</sequence>
<dbReference type="EMBL" id="SMBT01000004">
    <property type="protein sequence ID" value="TCU88017.1"/>
    <property type="molecule type" value="Genomic_DNA"/>
</dbReference>
<organism evidence="4 6">
    <name type="scientific">Iodobacter fluviatilis</name>
    <dbReference type="NCBI Taxonomy" id="537"/>
    <lineage>
        <taxon>Bacteria</taxon>
        <taxon>Pseudomonadati</taxon>
        <taxon>Pseudomonadota</taxon>
        <taxon>Betaproteobacteria</taxon>
        <taxon>Neisseriales</taxon>
        <taxon>Chitinibacteraceae</taxon>
        <taxon>Iodobacter</taxon>
    </lineage>
</organism>
<dbReference type="SUPFAM" id="SSF56935">
    <property type="entry name" value="Porins"/>
    <property type="match status" value="1"/>
</dbReference>
<dbReference type="RefSeq" id="WP_115229639.1">
    <property type="nucleotide sequence ID" value="NZ_CAWOLO010000004.1"/>
</dbReference>
<dbReference type="Proteomes" id="UP000295794">
    <property type="component" value="Unassembled WGS sequence"/>
</dbReference>
<evidence type="ECO:0000313" key="6">
    <source>
        <dbReference type="Proteomes" id="UP000255108"/>
    </source>
</evidence>
<dbReference type="OrthoDB" id="8576304at2"/>
<reference evidence="5 7" key="2">
    <citation type="submission" date="2019-03" db="EMBL/GenBank/DDBJ databases">
        <title>Genomic Encyclopedia of Type Strains, Phase IV (KMG-IV): sequencing the most valuable type-strain genomes for metagenomic binning, comparative biology and taxonomic classification.</title>
        <authorList>
            <person name="Goeker M."/>
        </authorList>
    </citation>
    <scope>NUCLEOTIDE SEQUENCE [LARGE SCALE GENOMIC DNA]</scope>
    <source>
        <strain evidence="5 7">DSM 3764</strain>
    </source>
</reference>
<dbReference type="GO" id="GO:0009279">
    <property type="term" value="C:cell outer membrane"/>
    <property type="evidence" value="ECO:0007669"/>
    <property type="project" value="UniProtKB-SubCell"/>
</dbReference>
<dbReference type="Pfam" id="PF10082">
    <property type="entry name" value="BBP2_2"/>
    <property type="match status" value="1"/>
</dbReference>
<comment type="subcellular location">
    <subcellularLocation>
        <location evidence="1">Cell outer membrane</location>
    </subcellularLocation>
</comment>
<evidence type="ECO:0000256" key="3">
    <source>
        <dbReference type="ARBA" id="ARBA00023237"/>
    </source>
</evidence>
<keyword evidence="7" id="KW-1185">Reference proteome</keyword>
<dbReference type="AlphaFoldDB" id="A0A377SVZ9"/>
<evidence type="ECO:0000313" key="7">
    <source>
        <dbReference type="Proteomes" id="UP000295794"/>
    </source>
</evidence>
<name>A0A377SVZ9_9NEIS</name>
<keyword evidence="3" id="KW-0998">Cell outer membrane</keyword>
<dbReference type="InterPro" id="IPR036942">
    <property type="entry name" value="Beta-barrel_TonB_sf"/>
</dbReference>
<proteinExistence type="predicted"/>
<dbReference type="InterPro" id="IPR018759">
    <property type="entry name" value="BBP2_2"/>
</dbReference>
<evidence type="ECO:0000313" key="5">
    <source>
        <dbReference type="EMBL" id="TCU88017.1"/>
    </source>
</evidence>
<dbReference type="Proteomes" id="UP000255108">
    <property type="component" value="Unassembled WGS sequence"/>
</dbReference>
<gene>
    <name evidence="5" type="ORF">EV682_104187</name>
    <name evidence="4" type="ORF">NCTC11159_04093</name>
</gene>
<accession>A0A377SVZ9</accession>